<gene>
    <name evidence="1" type="ORF">SVUK_LOCUS18628</name>
</gene>
<dbReference type="OrthoDB" id="21144at2759"/>
<dbReference type="Gene3D" id="1.10.8.1240">
    <property type="match status" value="2"/>
</dbReference>
<organism evidence="1 2">
    <name type="scientific">Strongylus vulgaris</name>
    <name type="common">Blood worm</name>
    <dbReference type="NCBI Taxonomy" id="40348"/>
    <lineage>
        <taxon>Eukaryota</taxon>
        <taxon>Metazoa</taxon>
        <taxon>Ecdysozoa</taxon>
        <taxon>Nematoda</taxon>
        <taxon>Chromadorea</taxon>
        <taxon>Rhabditida</taxon>
        <taxon>Rhabditina</taxon>
        <taxon>Rhabditomorpha</taxon>
        <taxon>Strongyloidea</taxon>
        <taxon>Strongylidae</taxon>
        <taxon>Strongylus</taxon>
    </lineage>
</organism>
<proteinExistence type="predicted"/>
<evidence type="ECO:0000313" key="2">
    <source>
        <dbReference type="Proteomes" id="UP000270094"/>
    </source>
</evidence>
<keyword evidence="2" id="KW-1185">Reference proteome</keyword>
<dbReference type="AlphaFoldDB" id="A0A3P7JDG2"/>
<evidence type="ECO:0000313" key="1">
    <source>
        <dbReference type="EMBL" id="VDM83630.1"/>
    </source>
</evidence>
<accession>A0A3P7JDG2</accession>
<dbReference type="EMBL" id="UYYB01124315">
    <property type="protein sequence ID" value="VDM83630.1"/>
    <property type="molecule type" value="Genomic_DNA"/>
</dbReference>
<reference evidence="1 2" key="1">
    <citation type="submission" date="2018-11" db="EMBL/GenBank/DDBJ databases">
        <authorList>
            <consortium name="Pathogen Informatics"/>
        </authorList>
    </citation>
    <scope>NUCLEOTIDE SEQUENCE [LARGE SCALE GENOMIC DNA]</scope>
</reference>
<name>A0A3P7JDG2_STRVU</name>
<dbReference type="Proteomes" id="UP000270094">
    <property type="component" value="Unassembled WGS sequence"/>
</dbReference>
<sequence>MSIDRSHSIGRFATSDPRLKEEVPSREDLANAVFFLSTVGPDALFRMILKKLPQDRTPEELELVYEELLHVKALSHLSTMVKRELATVIGYEHHTHAALSHLSTMVKRELATVIGYEHHTHAGQSFK</sequence>
<protein>
    <submittedName>
        <fullName evidence="1">Uncharacterized protein</fullName>
    </submittedName>
</protein>